<reference evidence="14" key="1">
    <citation type="submission" date="2014-12" db="EMBL/GenBank/DDBJ databases">
        <title>Insight into the proteome of Arion vulgaris.</title>
        <authorList>
            <person name="Aradska J."/>
            <person name="Bulat T."/>
            <person name="Smidak R."/>
            <person name="Sarate P."/>
            <person name="Gangsoo J."/>
            <person name="Sialana F."/>
            <person name="Bilban M."/>
            <person name="Lubec G."/>
        </authorList>
    </citation>
    <scope>NUCLEOTIDE SEQUENCE</scope>
    <source>
        <tissue evidence="14">Skin</tissue>
    </source>
</reference>
<dbReference type="GO" id="GO:0008988">
    <property type="term" value="F:rRNA (adenine-N6-)-methyltransferase activity"/>
    <property type="evidence" value="ECO:0007669"/>
    <property type="project" value="InterPro"/>
</dbReference>
<dbReference type="InterPro" id="IPR017921">
    <property type="entry name" value="Znf_CTCHY"/>
</dbReference>
<comment type="subcellular location">
    <subcellularLocation>
        <location evidence="1">Cytoplasm</location>
    </subcellularLocation>
</comment>
<proteinExistence type="predicted"/>
<dbReference type="PROSITE" id="PS50158">
    <property type="entry name" value="ZF_CCHC"/>
    <property type="match status" value="1"/>
</dbReference>
<keyword evidence="6" id="KW-0479">Metal-binding</keyword>
<name>A0A0B7A2N9_9EUPU</name>
<dbReference type="PROSITE" id="PS50216">
    <property type="entry name" value="DHHC"/>
    <property type="match status" value="1"/>
</dbReference>
<dbReference type="InterPro" id="IPR037275">
    <property type="entry name" value="Znf_CTCHY_sf"/>
</dbReference>
<organism evidence="14">
    <name type="scientific">Arion vulgaris</name>
    <dbReference type="NCBI Taxonomy" id="1028688"/>
    <lineage>
        <taxon>Eukaryota</taxon>
        <taxon>Metazoa</taxon>
        <taxon>Spiralia</taxon>
        <taxon>Lophotrochozoa</taxon>
        <taxon>Mollusca</taxon>
        <taxon>Gastropoda</taxon>
        <taxon>Heterobranchia</taxon>
        <taxon>Euthyneura</taxon>
        <taxon>Panpulmonata</taxon>
        <taxon>Eupulmonata</taxon>
        <taxon>Stylommatophora</taxon>
        <taxon>Helicina</taxon>
        <taxon>Arionoidea</taxon>
        <taxon>Arionidae</taxon>
        <taxon>Arion</taxon>
    </lineage>
</organism>
<dbReference type="PROSITE" id="PS51999">
    <property type="entry name" value="ZF_GRF"/>
    <property type="match status" value="1"/>
</dbReference>
<accession>A0A0B7A2N9</accession>
<keyword evidence="2" id="KW-0963">Cytoplasm</keyword>
<keyword evidence="8" id="KW-0862">Zinc</keyword>
<keyword evidence="7 9" id="KW-0863">Zinc-finger</keyword>
<evidence type="ECO:0008006" key="15">
    <source>
        <dbReference type="Google" id="ProtNLM"/>
    </source>
</evidence>
<evidence type="ECO:0000313" key="14">
    <source>
        <dbReference type="EMBL" id="CEK75199.1"/>
    </source>
</evidence>
<keyword evidence="5" id="KW-0949">S-adenosyl-L-methionine</keyword>
<sequence>MAAKRANIDLVALPKDAMSPLCPHGPTLLFERIDLTSKCPRQFYACSAFRDRKACSFFQWTDQTTNKSAFSTRSPTIEPYSHKSLRARYFQLKKLSRNQRHVCCTCGLLLLEEELSYHKSQGHSLKHGVRLQELKYPSSLFSALDDNKTYAQYLFSKTTVNFLIDTLTGLGYTHILCVGAPRIHEEIQMRRKSGVKVTSLLLDLDERYAQVYPPSLFIKYNMFNHHFFEDKSKSKLTKFLSGGRENVALITDPPFGGMVEALAATFKKISQMWNVACTIDSPNVEENVKDRQIPMVWVFPYFMESRILSQVPEMSMLDYKVDYENHILYNSQHKKKGSPVRIFTNIAQTLFVLPLDSGYWFCQQCQRYSSSENWHCRDCGTCTSKDGTRYVHCDACMRCVKPSRVHCFTCQMCQLKDHKCGQINSSGCHICGKLDHKRRECPQRMHADTDNNSLHKRTHKKTMESHGDKHCKKVRRK</sequence>
<dbReference type="Pfam" id="PF10237">
    <property type="entry name" value="N6-adenineMlase"/>
    <property type="match status" value="1"/>
</dbReference>
<feature type="domain" description="CTCHY-type" evidence="12">
    <location>
        <begin position="357"/>
        <end position="428"/>
    </location>
</feature>
<evidence type="ECO:0000256" key="6">
    <source>
        <dbReference type="ARBA" id="ARBA00022723"/>
    </source>
</evidence>
<evidence type="ECO:0000256" key="9">
    <source>
        <dbReference type="PROSITE-ProRule" id="PRU00047"/>
    </source>
</evidence>
<dbReference type="EMBL" id="HACG01028334">
    <property type="protein sequence ID" value="CEK75199.1"/>
    <property type="molecule type" value="Transcribed_RNA"/>
</dbReference>
<evidence type="ECO:0000256" key="4">
    <source>
        <dbReference type="ARBA" id="ARBA00022679"/>
    </source>
</evidence>
<evidence type="ECO:0000256" key="2">
    <source>
        <dbReference type="ARBA" id="ARBA00022490"/>
    </source>
</evidence>
<keyword evidence="3" id="KW-0489">Methyltransferase</keyword>
<dbReference type="GO" id="GO:0005730">
    <property type="term" value="C:nucleolus"/>
    <property type="evidence" value="ECO:0007669"/>
    <property type="project" value="TreeGrafter"/>
</dbReference>
<evidence type="ECO:0000256" key="7">
    <source>
        <dbReference type="ARBA" id="ARBA00022771"/>
    </source>
</evidence>
<dbReference type="PANTHER" id="PTHR13493:SF3">
    <property type="entry name" value="RRNA N6-ADENOSINE-METHYLTRANSFERASE ZCCHC4"/>
    <property type="match status" value="1"/>
</dbReference>
<dbReference type="GO" id="GO:0008270">
    <property type="term" value="F:zinc ion binding"/>
    <property type="evidence" value="ECO:0007669"/>
    <property type="project" value="UniProtKB-KW"/>
</dbReference>
<feature type="region of interest" description="Disordered" evidence="10">
    <location>
        <begin position="446"/>
        <end position="477"/>
    </location>
</feature>
<dbReference type="GO" id="GO:0003676">
    <property type="term" value="F:nucleic acid binding"/>
    <property type="evidence" value="ECO:0007669"/>
    <property type="project" value="InterPro"/>
</dbReference>
<feature type="domain" description="CCHC-type" evidence="11">
    <location>
        <begin position="428"/>
        <end position="443"/>
    </location>
</feature>
<evidence type="ECO:0000256" key="10">
    <source>
        <dbReference type="SAM" id="MobiDB-lite"/>
    </source>
</evidence>
<protein>
    <recommendedName>
        <fullName evidence="15">CCHC-type domain-containing protein</fullName>
    </recommendedName>
</protein>
<dbReference type="InterPro" id="IPR001878">
    <property type="entry name" value="Znf_CCHC"/>
</dbReference>
<feature type="domain" description="GRF-type" evidence="13">
    <location>
        <begin position="22"/>
        <end position="64"/>
    </location>
</feature>
<evidence type="ECO:0000256" key="8">
    <source>
        <dbReference type="ARBA" id="ARBA00022833"/>
    </source>
</evidence>
<dbReference type="InterPro" id="IPR010666">
    <property type="entry name" value="Znf_GRF"/>
</dbReference>
<dbReference type="GO" id="GO:0005737">
    <property type="term" value="C:cytoplasm"/>
    <property type="evidence" value="ECO:0007669"/>
    <property type="project" value="UniProtKB-SubCell"/>
</dbReference>
<dbReference type="PROSITE" id="PS51270">
    <property type="entry name" value="ZF_CTCHY"/>
    <property type="match status" value="1"/>
</dbReference>
<evidence type="ECO:0000259" key="11">
    <source>
        <dbReference type="PROSITE" id="PS50158"/>
    </source>
</evidence>
<evidence type="ECO:0000256" key="5">
    <source>
        <dbReference type="ARBA" id="ARBA00022691"/>
    </source>
</evidence>
<dbReference type="InterPro" id="IPR041370">
    <property type="entry name" value="Mlase_EEF1AKMT1/ZCCHC4"/>
</dbReference>
<evidence type="ECO:0000256" key="3">
    <source>
        <dbReference type="ARBA" id="ARBA00022603"/>
    </source>
</evidence>
<dbReference type="PANTHER" id="PTHR13493">
    <property type="entry name" value="ZINC FINGER CCHC DOMAIN-CONTAINING"/>
    <property type="match status" value="1"/>
</dbReference>
<dbReference type="Pfam" id="PF06839">
    <property type="entry name" value="Zn_ribbon_GRF"/>
    <property type="match status" value="1"/>
</dbReference>
<evidence type="ECO:0000256" key="1">
    <source>
        <dbReference type="ARBA" id="ARBA00004496"/>
    </source>
</evidence>
<evidence type="ECO:0000259" key="12">
    <source>
        <dbReference type="PROSITE" id="PS51270"/>
    </source>
</evidence>
<keyword evidence="4" id="KW-0808">Transferase</keyword>
<dbReference type="AlphaFoldDB" id="A0A0B7A2N9"/>
<evidence type="ECO:0000259" key="13">
    <source>
        <dbReference type="PROSITE" id="PS51999"/>
    </source>
</evidence>
<gene>
    <name evidence="14" type="primary">ORF94480</name>
</gene>
<dbReference type="SUPFAM" id="SSF161245">
    <property type="entry name" value="Zinc hairpin stack"/>
    <property type="match status" value="1"/>
</dbReference>
<dbReference type="InterPro" id="IPR039846">
    <property type="entry name" value="ZCCHC4"/>
</dbReference>